<dbReference type="EMBL" id="NFDN01000063">
    <property type="protein sequence ID" value="OTY56700.1"/>
    <property type="molecule type" value="Genomic_DNA"/>
</dbReference>
<gene>
    <name evidence="1" type="ORF">BK746_16825</name>
</gene>
<proteinExistence type="predicted"/>
<organism evidence="1 2">
    <name type="scientific">Bacillus thuringiensis serovar yosoo</name>
    <dbReference type="NCBI Taxonomy" id="180848"/>
    <lineage>
        <taxon>Bacteria</taxon>
        <taxon>Bacillati</taxon>
        <taxon>Bacillota</taxon>
        <taxon>Bacilli</taxon>
        <taxon>Bacillales</taxon>
        <taxon>Bacillaceae</taxon>
        <taxon>Bacillus</taxon>
        <taxon>Bacillus cereus group</taxon>
    </lineage>
</organism>
<protein>
    <submittedName>
        <fullName evidence="1">Uncharacterized protein</fullName>
    </submittedName>
</protein>
<dbReference type="Proteomes" id="UP000195129">
    <property type="component" value="Unassembled WGS sequence"/>
</dbReference>
<evidence type="ECO:0000313" key="2">
    <source>
        <dbReference type="Proteomes" id="UP000195129"/>
    </source>
</evidence>
<accession>A0A9X6FAA9</accession>
<sequence length="142" mass="15694">MKKKRIFPVLLSLGLAFGVGVTTLALPSTNVSAEVMDQEGTITLQKGSSSEVDHKFYVSPGYGHVKMYLYNKGKSTVTVYLNHDSGKNYINKVELAPGQRYDWKSNDAYPQGVRAGYFTLSLTSGNEPTIVDFAYKSSNNPW</sequence>
<evidence type="ECO:0000313" key="1">
    <source>
        <dbReference type="EMBL" id="OTY56700.1"/>
    </source>
</evidence>
<name>A0A9X6FAA9_BACTU</name>
<dbReference type="AlphaFoldDB" id="A0A9X6FAA9"/>
<comment type="caution">
    <text evidence="1">The sequence shown here is derived from an EMBL/GenBank/DDBJ whole genome shotgun (WGS) entry which is preliminary data.</text>
</comment>
<reference evidence="1 2" key="1">
    <citation type="submission" date="2016-10" db="EMBL/GenBank/DDBJ databases">
        <title>Comparative genomics of Bacillus thuringiensis reveals a path to pathogens against multiple invertebrate hosts.</title>
        <authorList>
            <person name="Zheng J."/>
            <person name="Gao Q."/>
            <person name="Liu H."/>
            <person name="Peng D."/>
            <person name="Ruan L."/>
            <person name="Sun M."/>
        </authorList>
    </citation>
    <scope>NUCLEOTIDE SEQUENCE [LARGE SCALE GENOMIC DNA]</scope>
    <source>
        <strain evidence="1">BGSC 4CA1</strain>
    </source>
</reference>
<dbReference type="RefSeq" id="WP_087966601.1">
    <property type="nucleotide sequence ID" value="NZ_NFDN01000063.1"/>
</dbReference>